<dbReference type="AlphaFoldDB" id="A0A1J1IFR4"/>
<dbReference type="EMBL" id="CVRI01000048">
    <property type="protein sequence ID" value="CRK98594.1"/>
    <property type="molecule type" value="Genomic_DNA"/>
</dbReference>
<gene>
    <name evidence="1" type="ORF">CLUMA_CG012467</name>
</gene>
<evidence type="ECO:0000313" key="1">
    <source>
        <dbReference type="EMBL" id="CRK98594.1"/>
    </source>
</evidence>
<organism evidence="1 2">
    <name type="scientific">Clunio marinus</name>
    <dbReference type="NCBI Taxonomy" id="568069"/>
    <lineage>
        <taxon>Eukaryota</taxon>
        <taxon>Metazoa</taxon>
        <taxon>Ecdysozoa</taxon>
        <taxon>Arthropoda</taxon>
        <taxon>Hexapoda</taxon>
        <taxon>Insecta</taxon>
        <taxon>Pterygota</taxon>
        <taxon>Neoptera</taxon>
        <taxon>Endopterygota</taxon>
        <taxon>Diptera</taxon>
        <taxon>Nematocera</taxon>
        <taxon>Chironomoidea</taxon>
        <taxon>Chironomidae</taxon>
        <taxon>Clunio</taxon>
    </lineage>
</organism>
<reference evidence="1 2" key="1">
    <citation type="submission" date="2015-04" db="EMBL/GenBank/DDBJ databases">
        <authorList>
            <person name="Syromyatnikov M.Y."/>
            <person name="Popov V.N."/>
        </authorList>
    </citation>
    <scope>NUCLEOTIDE SEQUENCE [LARGE SCALE GENOMIC DNA]</scope>
</reference>
<evidence type="ECO:0000313" key="2">
    <source>
        <dbReference type="Proteomes" id="UP000183832"/>
    </source>
</evidence>
<keyword evidence="2" id="KW-1185">Reference proteome</keyword>
<sequence>MIIKSHEHQPQVQFQQLHDKFPLNMKLMVVDLVVVKHFSTPTRIAPIDCKNKSDFIRINNHHFKNYELIDIDK</sequence>
<name>A0A1J1IFR4_9DIPT</name>
<protein>
    <submittedName>
        <fullName evidence="1">CLUMA_CG012467, isoform A</fullName>
    </submittedName>
</protein>
<proteinExistence type="predicted"/>
<accession>A0A1J1IFR4</accession>
<dbReference type="Proteomes" id="UP000183832">
    <property type="component" value="Unassembled WGS sequence"/>
</dbReference>